<dbReference type="GO" id="GO:0004568">
    <property type="term" value="F:chitinase activity"/>
    <property type="evidence" value="ECO:0007669"/>
    <property type="project" value="TreeGrafter"/>
</dbReference>
<evidence type="ECO:0000259" key="7">
    <source>
        <dbReference type="PROSITE" id="PS51910"/>
    </source>
</evidence>
<reference evidence="8" key="1">
    <citation type="submission" date="2020-11" db="EMBL/GenBank/DDBJ databases">
        <authorList>
            <person name="Tran Van P."/>
        </authorList>
    </citation>
    <scope>NUCLEOTIDE SEQUENCE</scope>
</reference>
<evidence type="ECO:0000256" key="3">
    <source>
        <dbReference type="ARBA" id="ARBA00023180"/>
    </source>
</evidence>
<dbReference type="Proteomes" id="UP000759131">
    <property type="component" value="Unassembled WGS sequence"/>
</dbReference>
<dbReference type="GO" id="GO:0005576">
    <property type="term" value="C:extracellular region"/>
    <property type="evidence" value="ECO:0007669"/>
    <property type="project" value="TreeGrafter"/>
</dbReference>
<keyword evidence="4 5" id="KW-0326">Glycosidase</keyword>
<evidence type="ECO:0000256" key="4">
    <source>
        <dbReference type="ARBA" id="ARBA00023295"/>
    </source>
</evidence>
<proteinExistence type="inferred from homology"/>
<dbReference type="Gene3D" id="3.10.50.10">
    <property type="match status" value="1"/>
</dbReference>
<accession>A0A7R9L4R2</accession>
<dbReference type="SUPFAM" id="SSF51445">
    <property type="entry name" value="(Trans)glycosidases"/>
    <property type="match status" value="2"/>
</dbReference>
<organism evidence="8">
    <name type="scientific">Medioppia subpectinata</name>
    <dbReference type="NCBI Taxonomy" id="1979941"/>
    <lineage>
        <taxon>Eukaryota</taxon>
        <taxon>Metazoa</taxon>
        <taxon>Ecdysozoa</taxon>
        <taxon>Arthropoda</taxon>
        <taxon>Chelicerata</taxon>
        <taxon>Arachnida</taxon>
        <taxon>Acari</taxon>
        <taxon>Acariformes</taxon>
        <taxon>Sarcoptiformes</taxon>
        <taxon>Oribatida</taxon>
        <taxon>Brachypylina</taxon>
        <taxon>Oppioidea</taxon>
        <taxon>Oppiidae</taxon>
        <taxon>Medioppia</taxon>
    </lineage>
</organism>
<feature type="domain" description="GH18" evidence="7">
    <location>
        <begin position="1"/>
        <end position="168"/>
    </location>
</feature>
<dbReference type="GO" id="GO:0008061">
    <property type="term" value="F:chitin binding"/>
    <property type="evidence" value="ECO:0007669"/>
    <property type="project" value="TreeGrafter"/>
</dbReference>
<name>A0A7R9L4R2_9ACAR</name>
<evidence type="ECO:0000256" key="1">
    <source>
        <dbReference type="ARBA" id="ARBA00022729"/>
    </source>
</evidence>
<protein>
    <recommendedName>
        <fullName evidence="7">GH18 domain-containing protein</fullName>
    </recommendedName>
</protein>
<dbReference type="GO" id="GO:0006032">
    <property type="term" value="P:chitin catabolic process"/>
    <property type="evidence" value="ECO:0007669"/>
    <property type="project" value="TreeGrafter"/>
</dbReference>
<dbReference type="Pfam" id="PF00704">
    <property type="entry name" value="Glyco_hydro_18"/>
    <property type="match status" value="2"/>
</dbReference>
<keyword evidence="1" id="KW-0732">Signal</keyword>
<evidence type="ECO:0000256" key="6">
    <source>
        <dbReference type="RuleBase" id="RU004453"/>
    </source>
</evidence>
<dbReference type="EMBL" id="OC868165">
    <property type="protein sequence ID" value="CAD7633906.1"/>
    <property type="molecule type" value="Genomic_DNA"/>
</dbReference>
<dbReference type="InterPro" id="IPR001579">
    <property type="entry name" value="Glyco_hydro_18_chit_AS"/>
</dbReference>
<dbReference type="InterPro" id="IPR050314">
    <property type="entry name" value="Glycosyl_Hydrlase_18"/>
</dbReference>
<gene>
    <name evidence="8" type="ORF">OSB1V03_LOCUS14302</name>
</gene>
<dbReference type="AlphaFoldDB" id="A0A7R9L4R2"/>
<dbReference type="PROSITE" id="PS01095">
    <property type="entry name" value="GH18_1"/>
    <property type="match status" value="1"/>
</dbReference>
<dbReference type="GO" id="GO:0005975">
    <property type="term" value="P:carbohydrate metabolic process"/>
    <property type="evidence" value="ECO:0007669"/>
    <property type="project" value="InterPro"/>
</dbReference>
<keyword evidence="3" id="KW-0325">Glycoprotein</keyword>
<evidence type="ECO:0000256" key="5">
    <source>
        <dbReference type="RuleBase" id="RU000489"/>
    </source>
</evidence>
<sequence length="318" mass="35057">MAVALDYVNVMIYVLAGAWDHKTGHHSPYQKCIDYSMPKDKVLIGMPFYGKTFTLSDPNQHSMGAPITGAGHTPGGHQDAAYYSEMCDLVKNKGWIKERPDQGHDPIAYHGDTWVGYDDPYQAYDKWVKDNGFGGIIVWEIGQDDIHGQCCSNSITMKVLLYTALVCAQLALSVCKPRVVCYYPDYRLGPLPPENIDPTLCTHILFSFHKLDQGKNVIVDSTGSARPDIYRRLTALKARNPELKVIVAAGGGGAPDAPWSNMISNPSLRAAFVTNTVAYLKQYGFDGLDLDWEFPVCWGGDCNKGPASDKPNFGKLVT</sequence>
<keyword evidence="9" id="KW-1185">Reference proteome</keyword>
<dbReference type="SUPFAM" id="SSF54556">
    <property type="entry name" value="Chitinase insertion domain"/>
    <property type="match status" value="1"/>
</dbReference>
<dbReference type="OrthoDB" id="6430753at2759"/>
<keyword evidence="2 5" id="KW-0378">Hydrolase</keyword>
<dbReference type="Gene3D" id="3.20.20.80">
    <property type="entry name" value="Glycosidases"/>
    <property type="match status" value="2"/>
</dbReference>
<dbReference type="PROSITE" id="PS51910">
    <property type="entry name" value="GH18_2"/>
    <property type="match status" value="2"/>
</dbReference>
<dbReference type="InterPro" id="IPR017853">
    <property type="entry name" value="GH"/>
</dbReference>
<dbReference type="EMBL" id="CAJPIZ010013590">
    <property type="protein sequence ID" value="CAG2114336.1"/>
    <property type="molecule type" value="Genomic_DNA"/>
</dbReference>
<dbReference type="FunFam" id="3.10.50.10:FF:000003">
    <property type="entry name" value="Class V chitinase CHIT5b"/>
    <property type="match status" value="1"/>
</dbReference>
<dbReference type="InterPro" id="IPR001223">
    <property type="entry name" value="Glyco_hydro18_cat"/>
</dbReference>
<evidence type="ECO:0000256" key="2">
    <source>
        <dbReference type="ARBA" id="ARBA00022801"/>
    </source>
</evidence>
<evidence type="ECO:0000313" key="8">
    <source>
        <dbReference type="EMBL" id="CAD7633906.1"/>
    </source>
</evidence>
<comment type="similarity">
    <text evidence="6">Belongs to the glycosyl hydrolase 18 family.</text>
</comment>
<dbReference type="InterPro" id="IPR029070">
    <property type="entry name" value="Chitinase_insertion_sf"/>
</dbReference>
<dbReference type="PANTHER" id="PTHR11177">
    <property type="entry name" value="CHITINASE"/>
    <property type="match status" value="1"/>
</dbReference>
<feature type="domain" description="GH18" evidence="7">
    <location>
        <begin position="177"/>
        <end position="318"/>
    </location>
</feature>
<evidence type="ECO:0000313" key="9">
    <source>
        <dbReference type="Proteomes" id="UP000759131"/>
    </source>
</evidence>
<feature type="non-terminal residue" evidence="8">
    <location>
        <position position="318"/>
    </location>
</feature>
<dbReference type="PANTHER" id="PTHR11177:SF317">
    <property type="entry name" value="CHITINASE 12-RELATED"/>
    <property type="match status" value="1"/>
</dbReference>